<evidence type="ECO:0000313" key="2">
    <source>
        <dbReference type="EMBL" id="VDN57132.1"/>
    </source>
</evidence>
<name>A0A0N4U709_DRAME</name>
<proteinExistence type="predicted"/>
<reference evidence="2 4" key="2">
    <citation type="submission" date="2018-11" db="EMBL/GenBank/DDBJ databases">
        <authorList>
            <consortium name="Pathogen Informatics"/>
        </authorList>
    </citation>
    <scope>NUCLEOTIDE SEQUENCE [LARGE SCALE GENOMIC DNA]</scope>
</reference>
<feature type="compositionally biased region" description="Polar residues" evidence="1">
    <location>
        <begin position="21"/>
        <end position="52"/>
    </location>
</feature>
<dbReference type="AlphaFoldDB" id="A0A0N4U709"/>
<accession>A0A0N4U709</accession>
<dbReference type="Proteomes" id="UP000274756">
    <property type="component" value="Unassembled WGS sequence"/>
</dbReference>
<dbReference type="OrthoDB" id="5834441at2759"/>
<gene>
    <name evidence="2" type="ORF">DME_LOCUS7105</name>
</gene>
<organism evidence="3 5">
    <name type="scientific">Dracunculus medinensis</name>
    <name type="common">Guinea worm</name>
    <dbReference type="NCBI Taxonomy" id="318479"/>
    <lineage>
        <taxon>Eukaryota</taxon>
        <taxon>Metazoa</taxon>
        <taxon>Ecdysozoa</taxon>
        <taxon>Nematoda</taxon>
        <taxon>Chromadorea</taxon>
        <taxon>Rhabditida</taxon>
        <taxon>Spirurina</taxon>
        <taxon>Dracunculoidea</taxon>
        <taxon>Dracunculidae</taxon>
        <taxon>Dracunculus</taxon>
    </lineage>
</organism>
<protein>
    <submittedName>
        <fullName evidence="5">Ovule protein</fullName>
    </submittedName>
</protein>
<reference evidence="5" key="1">
    <citation type="submission" date="2017-02" db="UniProtKB">
        <authorList>
            <consortium name="WormBaseParasite"/>
        </authorList>
    </citation>
    <scope>IDENTIFICATION</scope>
</reference>
<evidence type="ECO:0000313" key="3">
    <source>
        <dbReference type="Proteomes" id="UP000038040"/>
    </source>
</evidence>
<dbReference type="Proteomes" id="UP000038040">
    <property type="component" value="Unplaced"/>
</dbReference>
<sequence>MSSFMTLGGLTTSTSTGESLALNNSSPTYTSGSLLNDSLPSTSTLRPYQKNDSSSFSAFSARSNLNKYHLQANLNPSQPPNFPSLLNPAMMAAQIGLLNSPNTLMAMMQVKVSC</sequence>
<evidence type="ECO:0000313" key="5">
    <source>
        <dbReference type="WBParaSite" id="DME_0000274501-mRNA-1"/>
    </source>
</evidence>
<feature type="region of interest" description="Disordered" evidence="1">
    <location>
        <begin position="1"/>
        <end position="55"/>
    </location>
</feature>
<dbReference type="EMBL" id="UYYG01001158">
    <property type="protein sequence ID" value="VDN57132.1"/>
    <property type="molecule type" value="Genomic_DNA"/>
</dbReference>
<feature type="compositionally biased region" description="Low complexity" evidence="1">
    <location>
        <begin position="1"/>
        <end position="20"/>
    </location>
</feature>
<keyword evidence="4" id="KW-1185">Reference proteome</keyword>
<dbReference type="WBParaSite" id="DME_0000274501-mRNA-1">
    <property type="protein sequence ID" value="DME_0000274501-mRNA-1"/>
    <property type="gene ID" value="DME_0000274501"/>
</dbReference>
<evidence type="ECO:0000313" key="4">
    <source>
        <dbReference type="Proteomes" id="UP000274756"/>
    </source>
</evidence>
<evidence type="ECO:0000256" key="1">
    <source>
        <dbReference type="SAM" id="MobiDB-lite"/>
    </source>
</evidence>